<gene>
    <name evidence="2" type="ORF">METZ01_LOCUS291712</name>
</gene>
<dbReference type="EMBL" id="UINC01088539">
    <property type="protein sequence ID" value="SVC38858.1"/>
    <property type="molecule type" value="Genomic_DNA"/>
</dbReference>
<accession>A0A382LQ83</accession>
<dbReference type="AlphaFoldDB" id="A0A382LQ83"/>
<reference evidence="2" key="1">
    <citation type="submission" date="2018-05" db="EMBL/GenBank/DDBJ databases">
        <authorList>
            <person name="Lanie J.A."/>
            <person name="Ng W.-L."/>
            <person name="Kazmierczak K.M."/>
            <person name="Andrzejewski T.M."/>
            <person name="Davidsen T.M."/>
            <person name="Wayne K.J."/>
            <person name="Tettelin H."/>
            <person name="Glass J.I."/>
            <person name="Rusch D."/>
            <person name="Podicherti R."/>
            <person name="Tsui H.-C.T."/>
            <person name="Winkler M.E."/>
        </authorList>
    </citation>
    <scope>NUCLEOTIDE SEQUENCE</scope>
</reference>
<evidence type="ECO:0000313" key="2">
    <source>
        <dbReference type="EMBL" id="SVC38858.1"/>
    </source>
</evidence>
<protein>
    <submittedName>
        <fullName evidence="2">Uncharacterized protein</fullName>
    </submittedName>
</protein>
<name>A0A382LQ83_9ZZZZ</name>
<feature type="region of interest" description="Disordered" evidence="1">
    <location>
        <begin position="1"/>
        <end position="20"/>
    </location>
</feature>
<sequence length="110" mass="11493">MKAVVSSFMPSGAVSQGGMASGLGLTSRTVVRVTLYQKSSSSGRYGALLKLGSLGHVLHRCRAITQRLVQPHLFRQEPGGSGAVEMAHFVEDVGIGSGANFQHTNAPLEG</sequence>
<proteinExistence type="predicted"/>
<organism evidence="2">
    <name type="scientific">marine metagenome</name>
    <dbReference type="NCBI Taxonomy" id="408172"/>
    <lineage>
        <taxon>unclassified sequences</taxon>
        <taxon>metagenomes</taxon>
        <taxon>ecological metagenomes</taxon>
    </lineage>
</organism>
<evidence type="ECO:0000256" key="1">
    <source>
        <dbReference type="SAM" id="MobiDB-lite"/>
    </source>
</evidence>